<dbReference type="RefSeq" id="XP_029116058.1">
    <property type="nucleotide sequence ID" value="XM_029260225.1"/>
</dbReference>
<keyword evidence="3" id="KW-1185">Reference proteome</keyword>
<accession>A0A8N4EVD2</accession>
<dbReference type="PANTHER" id="PTHR31775:SF5">
    <property type="entry name" value="REMORIN 1.4"/>
    <property type="match status" value="1"/>
</dbReference>
<protein>
    <submittedName>
        <fullName evidence="4">Remorin</fullName>
    </submittedName>
</protein>
<reference evidence="4" key="1">
    <citation type="submission" date="2025-08" db="UniProtKB">
        <authorList>
            <consortium name="RefSeq"/>
        </authorList>
    </citation>
    <scope>IDENTIFICATION</scope>
</reference>
<feature type="domain" description="Remorin N-terminal" evidence="2">
    <location>
        <begin position="10"/>
        <end position="54"/>
    </location>
</feature>
<dbReference type="AlphaFoldDB" id="A0A8N4EVD2"/>
<dbReference type="Pfam" id="PF03766">
    <property type="entry name" value="Remorin_N"/>
    <property type="match status" value="1"/>
</dbReference>
<evidence type="ECO:0000256" key="1">
    <source>
        <dbReference type="SAM" id="MobiDB-lite"/>
    </source>
</evidence>
<evidence type="ECO:0000313" key="3">
    <source>
        <dbReference type="Proteomes" id="UP000504607"/>
    </source>
</evidence>
<evidence type="ECO:0000259" key="2">
    <source>
        <dbReference type="Pfam" id="PF03766"/>
    </source>
</evidence>
<feature type="region of interest" description="Disordered" evidence="1">
    <location>
        <begin position="1"/>
        <end position="24"/>
    </location>
</feature>
<sequence>GGGGAALDEAPPPRPEDKPDDPETVAVVEKVAGSPPPKESSAGSVDRDAVLERVATEKRMSLIKAWEESEKTRAENKSSEEDVIYCFLGEHKKGRSGS</sequence>
<dbReference type="PANTHER" id="PTHR31775">
    <property type="entry name" value="OS02G0117200 PROTEIN"/>
    <property type="match status" value="1"/>
</dbReference>
<dbReference type="Proteomes" id="UP000504607">
    <property type="component" value="Chromosome 16"/>
</dbReference>
<dbReference type="InterPro" id="IPR005518">
    <property type="entry name" value="Remorin_N"/>
</dbReference>
<proteinExistence type="predicted"/>
<organism evidence="3 4">
    <name type="scientific">Elaeis guineensis var. tenera</name>
    <name type="common">Oil palm</name>
    <dbReference type="NCBI Taxonomy" id="51953"/>
    <lineage>
        <taxon>Eukaryota</taxon>
        <taxon>Viridiplantae</taxon>
        <taxon>Streptophyta</taxon>
        <taxon>Embryophyta</taxon>
        <taxon>Tracheophyta</taxon>
        <taxon>Spermatophyta</taxon>
        <taxon>Magnoliopsida</taxon>
        <taxon>Liliopsida</taxon>
        <taxon>Arecaceae</taxon>
        <taxon>Arecoideae</taxon>
        <taxon>Cocoseae</taxon>
        <taxon>Elaeidinae</taxon>
        <taxon>Elaeis</taxon>
    </lineage>
</organism>
<gene>
    <name evidence="4" type="primary">LOC105059027</name>
</gene>
<evidence type="ECO:0000313" key="4">
    <source>
        <dbReference type="RefSeq" id="XP_029116058.1"/>
    </source>
</evidence>
<name>A0A8N4EVD2_ELAGV</name>
<dbReference type="OrthoDB" id="684343at2759"/>
<feature type="non-terminal residue" evidence="4">
    <location>
        <position position="1"/>
    </location>
</feature>